<comment type="caution">
    <text evidence="12">The sequence shown here is derived from an EMBL/GenBank/DDBJ whole genome shotgun (WGS) entry which is preliminary data.</text>
</comment>
<keyword evidence="10" id="KW-0472">Membrane</keyword>
<feature type="compositionally biased region" description="Basic and acidic residues" evidence="9">
    <location>
        <begin position="44"/>
        <end position="54"/>
    </location>
</feature>
<evidence type="ECO:0000256" key="9">
    <source>
        <dbReference type="SAM" id="MobiDB-lite"/>
    </source>
</evidence>
<dbReference type="PANTHER" id="PTHR24030">
    <property type="entry name" value="PROTEIN CMSS1"/>
    <property type="match status" value="1"/>
</dbReference>
<evidence type="ECO:0000256" key="7">
    <source>
        <dbReference type="ARBA" id="ARBA00023157"/>
    </source>
</evidence>
<evidence type="ECO:0000259" key="11">
    <source>
        <dbReference type="Pfam" id="PF05730"/>
    </source>
</evidence>
<keyword evidence="4" id="KW-0964">Secreted</keyword>
<dbReference type="GO" id="GO:0098552">
    <property type="term" value="C:side of membrane"/>
    <property type="evidence" value="ECO:0007669"/>
    <property type="project" value="UniProtKB-KW"/>
</dbReference>
<dbReference type="OrthoDB" id="1929311at2759"/>
<protein>
    <recommendedName>
        <fullName evidence="11">CFEM domain-containing protein</fullName>
    </recommendedName>
</protein>
<evidence type="ECO:0000256" key="5">
    <source>
        <dbReference type="ARBA" id="ARBA00022622"/>
    </source>
</evidence>
<dbReference type="PANTHER" id="PTHR24030:SF0">
    <property type="entry name" value="PROTEIN CMSS1"/>
    <property type="match status" value="1"/>
</dbReference>
<dbReference type="Pfam" id="PF05730">
    <property type="entry name" value="CFEM"/>
    <property type="match status" value="1"/>
</dbReference>
<keyword evidence="7" id="KW-1015">Disulfide bond</keyword>
<dbReference type="GO" id="GO:0005634">
    <property type="term" value="C:nucleus"/>
    <property type="evidence" value="ECO:0007669"/>
    <property type="project" value="TreeGrafter"/>
</dbReference>
<evidence type="ECO:0000256" key="8">
    <source>
        <dbReference type="ARBA" id="ARBA00023288"/>
    </source>
</evidence>
<evidence type="ECO:0000313" key="13">
    <source>
        <dbReference type="Proteomes" id="UP000326757"/>
    </source>
</evidence>
<dbReference type="AlphaFoldDB" id="A0A5N6JQ97"/>
<dbReference type="InterPro" id="IPR008427">
    <property type="entry name" value="Extracellular_membr_CFEM_dom"/>
</dbReference>
<evidence type="ECO:0000313" key="12">
    <source>
        <dbReference type="EMBL" id="KAB8290514.1"/>
    </source>
</evidence>
<name>A0A5N6JQ97_MONLA</name>
<feature type="region of interest" description="Disordered" evidence="9">
    <location>
        <begin position="1"/>
        <end position="67"/>
    </location>
</feature>
<keyword evidence="8" id="KW-0449">Lipoprotein</keyword>
<comment type="subcellular location">
    <subcellularLocation>
        <location evidence="1">Membrane</location>
        <topology evidence="1">Lipid-anchor</topology>
        <topology evidence="1">GPI-anchor</topology>
    </subcellularLocation>
    <subcellularLocation>
        <location evidence="2">Secreted</location>
    </subcellularLocation>
</comment>
<keyword evidence="13" id="KW-1185">Reference proteome</keyword>
<dbReference type="GO" id="GO:0030686">
    <property type="term" value="C:90S preribosome"/>
    <property type="evidence" value="ECO:0007669"/>
    <property type="project" value="TreeGrafter"/>
</dbReference>
<feature type="domain" description="CFEM" evidence="11">
    <location>
        <begin position="263"/>
        <end position="321"/>
    </location>
</feature>
<gene>
    <name evidence="12" type="ORF">EYC80_010943</name>
</gene>
<dbReference type="EMBL" id="VIGI01000017">
    <property type="protein sequence ID" value="KAB8290514.1"/>
    <property type="molecule type" value="Genomic_DNA"/>
</dbReference>
<keyword evidence="5" id="KW-0325">Glycoprotein</keyword>
<evidence type="ECO:0000256" key="4">
    <source>
        <dbReference type="ARBA" id="ARBA00022525"/>
    </source>
</evidence>
<keyword evidence="5" id="KW-0336">GPI-anchor</keyword>
<keyword evidence="10" id="KW-0812">Transmembrane</keyword>
<dbReference type="InterPro" id="IPR032704">
    <property type="entry name" value="Cms1"/>
</dbReference>
<feature type="transmembrane region" description="Helical" evidence="10">
    <location>
        <begin position="437"/>
        <end position="458"/>
    </location>
</feature>
<accession>A0A5N6JQ97</accession>
<dbReference type="GO" id="GO:0005576">
    <property type="term" value="C:extracellular region"/>
    <property type="evidence" value="ECO:0007669"/>
    <property type="project" value="UniProtKB-SubCell"/>
</dbReference>
<evidence type="ECO:0000256" key="10">
    <source>
        <dbReference type="SAM" id="Phobius"/>
    </source>
</evidence>
<dbReference type="InterPro" id="IPR027417">
    <property type="entry name" value="P-loop_NTPase"/>
</dbReference>
<dbReference type="Pfam" id="PF14617">
    <property type="entry name" value="CMS1"/>
    <property type="match status" value="1"/>
</dbReference>
<evidence type="ECO:0000256" key="6">
    <source>
        <dbReference type="ARBA" id="ARBA00022729"/>
    </source>
</evidence>
<evidence type="ECO:0000256" key="1">
    <source>
        <dbReference type="ARBA" id="ARBA00004589"/>
    </source>
</evidence>
<dbReference type="Proteomes" id="UP000326757">
    <property type="component" value="Unassembled WGS sequence"/>
</dbReference>
<organism evidence="12 13">
    <name type="scientific">Monilinia laxa</name>
    <name type="common">Brown rot fungus</name>
    <name type="synonym">Sclerotinia laxa</name>
    <dbReference type="NCBI Taxonomy" id="61186"/>
    <lineage>
        <taxon>Eukaryota</taxon>
        <taxon>Fungi</taxon>
        <taxon>Dikarya</taxon>
        <taxon>Ascomycota</taxon>
        <taxon>Pezizomycotina</taxon>
        <taxon>Leotiomycetes</taxon>
        <taxon>Helotiales</taxon>
        <taxon>Sclerotiniaceae</taxon>
        <taxon>Monilinia</taxon>
    </lineage>
</organism>
<proteinExistence type="inferred from homology"/>
<sequence length="459" mass="50395">MSIETELQDPLIEEVEAPIAKSGSEKNSKISSKKRKRGGNQDQEVPKQKVNEPGKRRKHTPFEEEDIDVEAGLNNAIAKMSDHLLVDYVACQTRRYESDLSSVELEDRYLPVSAVQDTTSWTKQRSLDNLPEFLEKFSGNPTKLWSASKKNGSPHTIIVTAAGLRAADVARAVRKFQTKDVKVAKLFAKHIKLKDSIGFLKSSRTGIAVGTPQRLKDLMDEGSLAVDRLERIVIDASHIDQKRRAMGMAIANCPVISDGNFPAPDCAIRCWENTKYVSKCTDKNTCLCRDAEYQNSVFKCLYSQCDTAHFGSALHHTITQCVGVTNNILLAVPPISNHDSLRRREADYLRGAKLEKVESIGGYPTLSALPTQSALPFASGVDFSSVPPLQYLTRDTVTALATAFVTSPSDSVQATYNTAPEFITASPLIYTGNTIKILPTLVLLLLVAVISGLCLVVLL</sequence>
<keyword evidence="6" id="KW-0732">Signal</keyword>
<evidence type="ECO:0000256" key="3">
    <source>
        <dbReference type="ARBA" id="ARBA00010031"/>
    </source>
</evidence>
<dbReference type="Gene3D" id="3.40.50.300">
    <property type="entry name" value="P-loop containing nucleotide triphosphate hydrolases"/>
    <property type="match status" value="1"/>
</dbReference>
<keyword evidence="10" id="KW-1133">Transmembrane helix</keyword>
<comment type="similarity">
    <text evidence="3">Belongs to the RBT5 family.</text>
</comment>
<evidence type="ECO:0000256" key="2">
    <source>
        <dbReference type="ARBA" id="ARBA00004613"/>
    </source>
</evidence>
<reference evidence="12 13" key="1">
    <citation type="submission" date="2019-06" db="EMBL/GenBank/DDBJ databases">
        <title>Genome Sequence of the Brown Rot Fungal Pathogen Monilinia laxa.</title>
        <authorList>
            <person name="De Miccolis Angelini R.M."/>
            <person name="Landi L."/>
            <person name="Abate D."/>
            <person name="Pollastro S."/>
            <person name="Romanazzi G."/>
            <person name="Faretra F."/>
        </authorList>
    </citation>
    <scope>NUCLEOTIDE SEQUENCE [LARGE SCALE GENOMIC DNA]</scope>
    <source>
        <strain evidence="12 13">Mlax316</strain>
    </source>
</reference>